<accession>X0PD08</accession>
<dbReference type="Proteomes" id="UP000051236">
    <property type="component" value="Unassembled WGS sequence"/>
</dbReference>
<name>X0PD08_9LACO</name>
<keyword evidence="1" id="KW-0472">Membrane</keyword>
<dbReference type="Gene3D" id="1.10.1760.20">
    <property type="match status" value="1"/>
</dbReference>
<evidence type="ECO:0000313" key="2">
    <source>
        <dbReference type="EMBL" id="KRM34891.1"/>
    </source>
</evidence>
<keyword evidence="1" id="KW-0812">Transmembrane</keyword>
<sequence>MTDSRVRIRRLTLLALLTALCIVLRIVKIPIPNVQPVTDILMIVTLVAGVNYGLPLAVLTMVLSNVVLGFGIWTIPQIVAYTVCILTVALVKLLLPLKRWFWLQLGLCVFLGFEYGMVVSLGMVLVGVTQGQVFVAYWLSGLLFDGYHALGNLAFYPLLKVPLTKALDRYLN</sequence>
<comment type="caution">
    <text evidence="2">The sequence shown here is derived from an EMBL/GenBank/DDBJ whole genome shotgun (WGS) entry which is preliminary data.</text>
</comment>
<dbReference type="RefSeq" id="WP_035451210.1">
    <property type="nucleotide sequence ID" value="NZ_AZGA01000020.1"/>
</dbReference>
<dbReference type="Pfam" id="PF12822">
    <property type="entry name" value="ECF_trnsprt"/>
    <property type="match status" value="1"/>
</dbReference>
<proteinExistence type="predicted"/>
<protein>
    <submittedName>
        <fullName evidence="2">Membrane protein</fullName>
    </submittedName>
</protein>
<dbReference type="PATRIC" id="fig|1423734.3.peg.2054"/>
<feature type="transmembrane region" description="Helical" evidence="1">
    <location>
        <begin position="135"/>
        <end position="159"/>
    </location>
</feature>
<keyword evidence="3" id="KW-1185">Reference proteome</keyword>
<keyword evidence="1" id="KW-1133">Transmembrane helix</keyword>
<dbReference type="OrthoDB" id="5198189at2"/>
<evidence type="ECO:0000313" key="3">
    <source>
        <dbReference type="Proteomes" id="UP000051236"/>
    </source>
</evidence>
<dbReference type="InterPro" id="IPR024529">
    <property type="entry name" value="ECF_trnsprt_substrate-spec"/>
</dbReference>
<dbReference type="STRING" id="1423734.FC83_GL002031"/>
<feature type="transmembrane region" description="Helical" evidence="1">
    <location>
        <begin position="41"/>
        <end position="66"/>
    </location>
</feature>
<dbReference type="EMBL" id="AZGA01000020">
    <property type="protein sequence ID" value="KRM34891.1"/>
    <property type="molecule type" value="Genomic_DNA"/>
</dbReference>
<dbReference type="GO" id="GO:0022857">
    <property type="term" value="F:transmembrane transporter activity"/>
    <property type="evidence" value="ECO:0007669"/>
    <property type="project" value="InterPro"/>
</dbReference>
<reference evidence="2 3" key="1">
    <citation type="journal article" date="2015" name="Genome Announc.">
        <title>Expanding the biotechnology potential of lactobacilli through comparative genomics of 213 strains and associated genera.</title>
        <authorList>
            <person name="Sun Z."/>
            <person name="Harris H.M."/>
            <person name="McCann A."/>
            <person name="Guo C."/>
            <person name="Argimon S."/>
            <person name="Zhang W."/>
            <person name="Yang X."/>
            <person name="Jeffery I.B."/>
            <person name="Cooney J.C."/>
            <person name="Kagawa T.F."/>
            <person name="Liu W."/>
            <person name="Song Y."/>
            <person name="Salvetti E."/>
            <person name="Wrobel A."/>
            <person name="Rasinkangas P."/>
            <person name="Parkhill J."/>
            <person name="Rea M.C."/>
            <person name="O'Sullivan O."/>
            <person name="Ritari J."/>
            <person name="Douillard F.P."/>
            <person name="Paul Ross R."/>
            <person name="Yang R."/>
            <person name="Briner A.E."/>
            <person name="Felis G.E."/>
            <person name="de Vos W.M."/>
            <person name="Barrangou R."/>
            <person name="Klaenhammer T.R."/>
            <person name="Caufield P.W."/>
            <person name="Cui Y."/>
            <person name="Zhang H."/>
            <person name="O'Toole P.W."/>
        </authorList>
    </citation>
    <scope>NUCLEOTIDE SEQUENCE [LARGE SCALE GENOMIC DNA]</scope>
    <source>
        <strain evidence="2 3">DSM 18527</strain>
    </source>
</reference>
<dbReference type="AlphaFoldDB" id="X0PD08"/>
<organism evidence="2 3">
    <name type="scientific">Agrilactobacillus composti DSM 18527 = JCM 14202</name>
    <dbReference type="NCBI Taxonomy" id="1423734"/>
    <lineage>
        <taxon>Bacteria</taxon>
        <taxon>Bacillati</taxon>
        <taxon>Bacillota</taxon>
        <taxon>Bacilli</taxon>
        <taxon>Lactobacillales</taxon>
        <taxon>Lactobacillaceae</taxon>
        <taxon>Agrilactobacillus</taxon>
    </lineage>
</organism>
<dbReference type="eggNOG" id="COG4720">
    <property type="taxonomic scope" value="Bacteria"/>
</dbReference>
<evidence type="ECO:0000256" key="1">
    <source>
        <dbReference type="SAM" id="Phobius"/>
    </source>
</evidence>
<feature type="transmembrane region" description="Helical" evidence="1">
    <location>
        <begin position="78"/>
        <end position="95"/>
    </location>
</feature>
<gene>
    <name evidence="2" type="ORF">FC83_GL002031</name>
</gene>
<feature type="transmembrane region" description="Helical" evidence="1">
    <location>
        <begin position="101"/>
        <end position="128"/>
    </location>
</feature>